<dbReference type="Proteomes" id="UP000038802">
    <property type="component" value="Unassembled WGS sequence"/>
</dbReference>
<reference evidence="4" key="2">
    <citation type="submission" date="2015-03" db="EMBL/GenBank/DDBJ databases">
        <authorList>
            <person name="Murphy D."/>
        </authorList>
    </citation>
    <scope>NUCLEOTIDE SEQUENCE [LARGE SCALE GENOMIC DNA]</scope>
    <source>
        <strain evidence="4">K00500041</strain>
    </source>
</reference>
<dbReference type="Proteomes" id="UP000039021">
    <property type="component" value="Unassembled WGS sequence"/>
</dbReference>
<evidence type="ECO:0000313" key="8">
    <source>
        <dbReference type="Proteomes" id="UP000039217"/>
    </source>
</evidence>
<accession>A0A0T9F1D5</accession>
<evidence type="ECO:0000313" key="7">
    <source>
        <dbReference type="Proteomes" id="UP000039021"/>
    </source>
</evidence>
<reference evidence="5" key="3">
    <citation type="submission" date="2015-03" db="EMBL/GenBank/DDBJ databases">
        <authorList>
            <consortium name="Pathogen Informatics"/>
            <person name="Murphy D."/>
        </authorList>
    </citation>
    <scope>NUCLEOTIDE SEQUENCE</scope>
    <source>
        <strain evidence="5">N09902308</strain>
    </source>
</reference>
<gene>
    <name evidence="3" type="ORF">ERS007661_03975</name>
    <name evidence="1" type="ORF">ERS007688_01431</name>
    <name evidence="4" type="ORF">ERS007703_02187</name>
    <name evidence="5" type="ORF">ERS007739_04510</name>
    <name evidence="2" type="ORF">ERS027661_04564</name>
</gene>
<dbReference type="EMBL" id="CFOH01000182">
    <property type="protein sequence ID" value="CFE49359.1"/>
    <property type="molecule type" value="Genomic_DNA"/>
</dbReference>
<dbReference type="EMBL" id="CNFU01001626">
    <property type="protein sequence ID" value="CKT60385.1"/>
    <property type="molecule type" value="Genomic_DNA"/>
</dbReference>
<dbReference type="Proteomes" id="UP000039217">
    <property type="component" value="Unassembled WGS sequence"/>
</dbReference>
<evidence type="ECO:0000313" key="3">
    <source>
        <dbReference type="EMBL" id="CNW44246.1"/>
    </source>
</evidence>
<dbReference type="Proteomes" id="UP000046947">
    <property type="component" value="Unassembled WGS sequence"/>
</dbReference>
<evidence type="ECO:0000313" key="1">
    <source>
        <dbReference type="EMBL" id="CFE49359.1"/>
    </source>
</evidence>
<evidence type="ECO:0000313" key="4">
    <source>
        <dbReference type="EMBL" id="COV86067.1"/>
    </source>
</evidence>
<reference evidence="6 7" key="1">
    <citation type="submission" date="2015-03" db="EMBL/GenBank/DDBJ databases">
        <authorList>
            <consortium name="Pathogen Informatics"/>
        </authorList>
    </citation>
    <scope>NUCLEOTIDE SEQUENCE [LARGE SCALE GENOMIC DNA]</scope>
    <source>
        <strain evidence="2 10">Bir 187</strain>
        <strain evidence="3 8">D00501624</strain>
        <strain evidence="1 9">H09601792</strain>
        <strain evidence="6">K00500041</strain>
        <strain evidence="7">N09902308</strain>
    </source>
</reference>
<protein>
    <submittedName>
        <fullName evidence="4">Uncharacterized protein</fullName>
    </submittedName>
</protein>
<dbReference type="AlphaFoldDB" id="A0A0T9F1D5"/>
<evidence type="ECO:0000313" key="6">
    <source>
        <dbReference type="Proteomes" id="UP000038802"/>
    </source>
</evidence>
<dbReference type="EMBL" id="CSBK01002854">
    <property type="protein sequence ID" value="CPA30984.1"/>
    <property type="molecule type" value="Genomic_DNA"/>
</dbReference>
<evidence type="ECO:0000313" key="9">
    <source>
        <dbReference type="Proteomes" id="UP000046947"/>
    </source>
</evidence>
<evidence type="ECO:0000313" key="5">
    <source>
        <dbReference type="EMBL" id="CPA30984.1"/>
    </source>
</evidence>
<dbReference type="EMBL" id="CQQC01002031">
    <property type="protein sequence ID" value="CNW44246.1"/>
    <property type="molecule type" value="Genomic_DNA"/>
</dbReference>
<evidence type="ECO:0000313" key="2">
    <source>
        <dbReference type="EMBL" id="CKT60385.1"/>
    </source>
</evidence>
<dbReference type="EMBL" id="CSAE01000224">
    <property type="protein sequence ID" value="COV86067.1"/>
    <property type="molecule type" value="Genomic_DNA"/>
</dbReference>
<evidence type="ECO:0000313" key="10">
    <source>
        <dbReference type="Proteomes" id="UP000049023"/>
    </source>
</evidence>
<dbReference type="Proteomes" id="UP000049023">
    <property type="component" value="Unassembled WGS sequence"/>
</dbReference>
<name>A0A0T9F1D5_MYCTX</name>
<sequence length="50" mass="5426">MTWPSPEAIKCGRNALVPLTTPQKSTSITRSMSLNWLTSISPVKAMPALL</sequence>
<organism evidence="4 6">
    <name type="scientific">Mycobacterium tuberculosis</name>
    <dbReference type="NCBI Taxonomy" id="1773"/>
    <lineage>
        <taxon>Bacteria</taxon>
        <taxon>Bacillati</taxon>
        <taxon>Actinomycetota</taxon>
        <taxon>Actinomycetes</taxon>
        <taxon>Mycobacteriales</taxon>
        <taxon>Mycobacteriaceae</taxon>
        <taxon>Mycobacterium</taxon>
        <taxon>Mycobacterium tuberculosis complex</taxon>
    </lineage>
</organism>
<proteinExistence type="predicted"/>